<evidence type="ECO:0000313" key="4">
    <source>
        <dbReference type="EMBL" id="CCJ31283.1"/>
    </source>
</evidence>
<comment type="caution">
    <text evidence="4">The sequence shown here is derived from an EMBL/GenBank/DDBJ whole genome shotgun (WGS) entry which is preliminary data.</text>
</comment>
<dbReference type="Pfam" id="PF00956">
    <property type="entry name" value="NAP"/>
    <property type="match status" value="1"/>
</dbReference>
<dbReference type="GO" id="GO:0005634">
    <property type="term" value="C:nucleus"/>
    <property type="evidence" value="ECO:0007669"/>
    <property type="project" value="InterPro"/>
</dbReference>
<dbReference type="STRING" id="1209962.L0PFZ1"/>
<comment type="similarity">
    <text evidence="1 2">Belongs to the nucleosome assembly protein (NAP) family.</text>
</comment>
<dbReference type="FunFam" id="3.30.1120.90:FF:000003">
    <property type="entry name" value="Nucleosome assembly protein"/>
    <property type="match status" value="1"/>
</dbReference>
<dbReference type="Gene3D" id="3.30.1120.90">
    <property type="entry name" value="Nucleosome assembly protein"/>
    <property type="match status" value="1"/>
</dbReference>
<dbReference type="VEuPathDB" id="FungiDB:PNEJI1_000251"/>
<dbReference type="SUPFAM" id="SSF143113">
    <property type="entry name" value="NAP-like"/>
    <property type="match status" value="1"/>
</dbReference>
<evidence type="ECO:0000256" key="1">
    <source>
        <dbReference type="ARBA" id="ARBA00009947"/>
    </source>
</evidence>
<name>L0PFZ1_PNEJI</name>
<dbReference type="AlphaFoldDB" id="L0PFZ1"/>
<dbReference type="FunCoup" id="L0PFZ1">
    <property type="interactions" value="304"/>
</dbReference>
<feature type="compositionally biased region" description="Basic and acidic residues" evidence="3">
    <location>
        <begin position="328"/>
        <end position="341"/>
    </location>
</feature>
<dbReference type="InParanoid" id="L0PFZ1"/>
<sequence length="341" mass="39876">MVQGKLSSLVGTSSGYIESLPQEVHRRIEGLQGLQAEYAKLEIEFQDEIMALEKKYHELYQPLYNRRSGIINGVLEPTDEEVETGRKFGKSYDKDSNACDATDVKPVLEDFRGIPCFWLTAMKNISSLAEIITPEDEKALYCLTDIRMSYLDKPGFRLEFYFSDNEFFSNKMISKTYFYRDELGYNGDFIYDHAEGDKIDWKNNKDLTTKVEIKKQRNKNTRQTRVVKKVVPKDSFFRFFQPPALFDQDDDSDIDNRLEADYQYGEDIKEKLIPRAIDWFTGAALAYEEEYDDNSDQDYTDEDENEDEEDEDDEEDDDDNEDNEDDDSKLNRDNKPKHDPA</sequence>
<dbReference type="Proteomes" id="UP000010422">
    <property type="component" value="Unassembled WGS sequence"/>
</dbReference>
<dbReference type="InterPro" id="IPR002164">
    <property type="entry name" value="NAP_family"/>
</dbReference>
<accession>L0PFZ1</accession>
<feature type="region of interest" description="Disordered" evidence="3">
    <location>
        <begin position="288"/>
        <end position="341"/>
    </location>
</feature>
<reference evidence="4 5" key="1">
    <citation type="journal article" date="2012" name="MBio">
        <title>De novo assembly of the Pneumocystis jirovecii genome from a single bronchoalveolar lavage fluid specimen from a patient.</title>
        <authorList>
            <person name="Cisse O.H."/>
            <person name="Pagni M."/>
            <person name="Hauser P.M."/>
        </authorList>
    </citation>
    <scope>NUCLEOTIDE SEQUENCE [LARGE SCALE GENOMIC DNA]</scope>
    <source>
        <strain evidence="4 5">SE8</strain>
    </source>
</reference>
<dbReference type="EMBL" id="CAKM01000282">
    <property type="protein sequence ID" value="CCJ31283.1"/>
    <property type="molecule type" value="Genomic_DNA"/>
</dbReference>
<evidence type="ECO:0000256" key="3">
    <source>
        <dbReference type="SAM" id="MobiDB-lite"/>
    </source>
</evidence>
<dbReference type="GO" id="GO:0006334">
    <property type="term" value="P:nucleosome assembly"/>
    <property type="evidence" value="ECO:0007669"/>
    <property type="project" value="InterPro"/>
</dbReference>
<feature type="non-terminal residue" evidence="4">
    <location>
        <position position="341"/>
    </location>
</feature>
<organism evidence="5">
    <name type="scientific">Pneumocystis jirovecii</name>
    <name type="common">Human pneumocystis pneumonia agent</name>
    <dbReference type="NCBI Taxonomy" id="42068"/>
    <lineage>
        <taxon>Eukaryota</taxon>
        <taxon>Fungi</taxon>
        <taxon>Dikarya</taxon>
        <taxon>Ascomycota</taxon>
        <taxon>Taphrinomycotina</taxon>
        <taxon>Pneumocystomycetes</taxon>
        <taxon>Pneumocystaceae</taxon>
        <taxon>Pneumocystis</taxon>
    </lineage>
</organism>
<evidence type="ECO:0008006" key="6">
    <source>
        <dbReference type="Google" id="ProtNLM"/>
    </source>
</evidence>
<proteinExistence type="inferred from homology"/>
<protein>
    <recommendedName>
        <fullName evidence="6">Nucleosome assembly protein</fullName>
    </recommendedName>
</protein>
<dbReference type="Gene3D" id="1.20.5.1500">
    <property type="match status" value="1"/>
</dbReference>
<dbReference type="FunFam" id="1.20.5.1500:FF:000001">
    <property type="entry name" value="Nucleosome assembly protein 1-like 1"/>
    <property type="match status" value="1"/>
</dbReference>
<dbReference type="PANTHER" id="PTHR11875">
    <property type="entry name" value="TESTIS-SPECIFIC Y-ENCODED PROTEIN"/>
    <property type="match status" value="1"/>
</dbReference>
<evidence type="ECO:0000313" key="5">
    <source>
        <dbReference type="Proteomes" id="UP000010422"/>
    </source>
</evidence>
<evidence type="ECO:0000256" key="2">
    <source>
        <dbReference type="RuleBase" id="RU003876"/>
    </source>
</evidence>
<dbReference type="InterPro" id="IPR037231">
    <property type="entry name" value="NAP-like_sf"/>
</dbReference>
<gene>
    <name evidence="4" type="ORF">PNEJI1_000251</name>
</gene>
<feature type="compositionally biased region" description="Acidic residues" evidence="3">
    <location>
        <begin position="288"/>
        <end position="327"/>
    </location>
</feature>